<feature type="domain" description="ART-PolyVal-like" evidence="1">
    <location>
        <begin position="19"/>
        <end position="145"/>
    </location>
</feature>
<sequence length="152" mass="17331">MKTFLQYLQESEHPVFGNLLLYHGSNCEFDEFDFKRFGQTDCGTLGPGFYLTGLEEEAQRYADNAVRYRQEGEPHVMSFRVRLNNPIVLDSNNASAWEDRMRELGIEPGKVHDNAKELMAQGYDSVIIIDPAALPMVREVVVYKPGLAKREA</sequence>
<organism evidence="2 3">
    <name type="scientific">Dickeya phage RC-2014</name>
    <dbReference type="NCBI Taxonomy" id="1477406"/>
    <lineage>
        <taxon>Viruses</taxon>
        <taxon>Duplodnaviria</taxon>
        <taxon>Heunggongvirae</taxon>
        <taxon>Uroviricota</taxon>
        <taxon>Caudoviricetes</taxon>
        <taxon>Pantevenvirales</taxon>
        <taxon>Ackermannviridae</taxon>
        <taxon>Aglimvirinae</taxon>
        <taxon>Limestonevirus</taxon>
        <taxon>Limestonevirus RC2014</taxon>
    </lineage>
</organism>
<dbReference type="GeneID" id="22113405"/>
<dbReference type="Pfam" id="PF18760">
    <property type="entry name" value="ART-PolyVal"/>
    <property type="match status" value="1"/>
</dbReference>
<evidence type="ECO:0000313" key="2">
    <source>
        <dbReference type="EMBL" id="AHZ60256.1"/>
    </source>
</evidence>
<reference evidence="2 3" key="1">
    <citation type="journal article" date="2014" name="Arch. Virol.">
        <title>Complete genome sequence of a broad-host-range lytic Dickeya spp. bacteriophage ?D5.</title>
        <authorList>
            <person name="Czajkowski R."/>
            <person name="Ozymko Z."/>
            <person name="Zwirowski S."/>
            <person name="Lojkowska E."/>
        </authorList>
    </citation>
    <scope>NUCLEOTIDE SEQUENCE [LARGE SCALE GENOMIC DNA]</scope>
</reference>
<proteinExistence type="predicted"/>
<evidence type="ECO:0000259" key="1">
    <source>
        <dbReference type="Pfam" id="PF18760"/>
    </source>
</evidence>
<dbReference type="InterPro" id="IPR049522">
    <property type="entry name" value="ART-PolyVal_dom"/>
</dbReference>
<protein>
    <recommendedName>
        <fullName evidence="1">ART-PolyVal-like domain-containing protein</fullName>
    </recommendedName>
</protein>
<keyword evidence="3" id="KW-1185">Reference proteome</keyword>
<dbReference type="RefSeq" id="YP_009102975.1">
    <property type="nucleotide sequence ID" value="NC_025452.1"/>
</dbReference>
<accession>A0A075E0T8</accession>
<dbReference type="EMBL" id="KJ716335">
    <property type="protein sequence ID" value="AHZ60256.1"/>
    <property type="molecule type" value="Genomic_DNA"/>
</dbReference>
<dbReference type="Proteomes" id="UP000028741">
    <property type="component" value="Segment"/>
</dbReference>
<evidence type="ECO:0000313" key="3">
    <source>
        <dbReference type="Proteomes" id="UP000028741"/>
    </source>
</evidence>
<name>A0A075E0T8_9CAUD</name>
<dbReference type="KEGG" id="vg:22113405"/>
<gene>
    <name evidence="2" type="ORF">DA66_0136</name>
</gene>